<feature type="compositionally biased region" description="Low complexity" evidence="1">
    <location>
        <begin position="34"/>
        <end position="61"/>
    </location>
</feature>
<feature type="region of interest" description="Disordered" evidence="1">
    <location>
        <begin position="29"/>
        <end position="102"/>
    </location>
</feature>
<evidence type="ECO:0000313" key="3">
    <source>
        <dbReference type="EMBL" id="AKU98920.1"/>
    </source>
</evidence>
<reference evidence="3 4" key="1">
    <citation type="submission" date="2015-08" db="EMBL/GenBank/DDBJ databases">
        <authorList>
            <person name="Babu N.S."/>
            <person name="Beckwith C.J."/>
            <person name="Beseler K.G."/>
            <person name="Brison A."/>
            <person name="Carone J.V."/>
            <person name="Caskin T.P."/>
            <person name="Diamond M."/>
            <person name="Durham M.E."/>
            <person name="Foxe J.M."/>
            <person name="Go M."/>
            <person name="Henderson B.A."/>
            <person name="Jones I.B."/>
            <person name="McGettigan J.A."/>
            <person name="Micheletti S.J."/>
            <person name="Nasrallah M.E."/>
            <person name="Ortiz D."/>
            <person name="Piller C.R."/>
            <person name="Privatt S.R."/>
            <person name="Schneider S.L."/>
            <person name="Sharp S."/>
            <person name="Smith T.C."/>
            <person name="Stanton J.D."/>
            <person name="Ullery H.E."/>
            <person name="Wilson R.J."/>
            <person name="Serrano M.G."/>
            <person name="Buck G."/>
            <person name="Lee V."/>
            <person name="Wang Y."/>
            <person name="Carvalho R."/>
            <person name="Voegtly L."/>
            <person name="Shi R."/>
            <person name="Duckworth R."/>
            <person name="Johnson A."/>
            <person name="Loviza R."/>
            <person name="Walstead R."/>
            <person name="Shah Z."/>
            <person name="Kiflezghi M."/>
            <person name="Wade K."/>
            <person name="Ball S.L."/>
            <person name="Bradley K.W."/>
            <person name="Asai D.J."/>
            <person name="Bowman C.A."/>
            <person name="Russell D.A."/>
            <person name="Pope W.H."/>
            <person name="Jacobs-Sera D."/>
            <person name="Hendrix R.W."/>
            <person name="Hatfull G.F."/>
        </authorList>
    </citation>
    <scope>NUCLEOTIDE SEQUENCE [LARGE SCALE GENOMIC DNA]</scope>
    <source>
        <strain evidence="3 4">DSM 27648</strain>
    </source>
</reference>
<evidence type="ECO:0000256" key="2">
    <source>
        <dbReference type="SAM" id="SignalP"/>
    </source>
</evidence>
<proteinExistence type="predicted"/>
<dbReference type="AlphaFoldDB" id="A0A0K1PZF8"/>
<accession>A0A0K1PZF8</accession>
<evidence type="ECO:0000313" key="4">
    <source>
        <dbReference type="Proteomes" id="UP000064967"/>
    </source>
</evidence>
<dbReference type="EMBL" id="CP012333">
    <property type="protein sequence ID" value="AKU98920.1"/>
    <property type="molecule type" value="Genomic_DNA"/>
</dbReference>
<feature type="chain" id="PRO_5005466884" description="Lipoprotein" evidence="2">
    <location>
        <begin position="20"/>
        <end position="222"/>
    </location>
</feature>
<dbReference type="Proteomes" id="UP000064967">
    <property type="component" value="Chromosome"/>
</dbReference>
<gene>
    <name evidence="3" type="ORF">AKJ09_05584</name>
</gene>
<sequence>MKLLVPTGVLGFAFAFALAAGCSNSDRPAPAEIGSGNNTPGKTTGTTGETLADSGSSGSSGTVTDPDAPFDPAACTDPPELGNPLQELGEKGAAPTPSGGEITAGTYILDEMYKSVGGDTSGGPGEQNPTPGTGPTGHFAQKTIVLKGGNFSFLEAEGEGSANNIGAPVYSAGTYVAQGTNIVLTKRCEGQSGAVTYGYFASGLALTLFRDASRREVYHRKP</sequence>
<feature type="signal peptide" evidence="2">
    <location>
        <begin position="1"/>
        <end position="19"/>
    </location>
</feature>
<keyword evidence="2" id="KW-0732">Signal</keyword>
<dbReference type="KEGG" id="llu:AKJ09_05584"/>
<name>A0A0K1PZF8_9BACT</name>
<evidence type="ECO:0000256" key="1">
    <source>
        <dbReference type="SAM" id="MobiDB-lite"/>
    </source>
</evidence>
<dbReference type="RefSeq" id="WP_146650044.1">
    <property type="nucleotide sequence ID" value="NZ_CP012333.1"/>
</dbReference>
<dbReference type="STRING" id="1391654.AKJ09_05584"/>
<organism evidence="3 4">
    <name type="scientific">Labilithrix luteola</name>
    <dbReference type="NCBI Taxonomy" id="1391654"/>
    <lineage>
        <taxon>Bacteria</taxon>
        <taxon>Pseudomonadati</taxon>
        <taxon>Myxococcota</taxon>
        <taxon>Polyangia</taxon>
        <taxon>Polyangiales</taxon>
        <taxon>Labilitrichaceae</taxon>
        <taxon>Labilithrix</taxon>
    </lineage>
</organism>
<keyword evidence="4" id="KW-1185">Reference proteome</keyword>
<feature type="region of interest" description="Disordered" evidence="1">
    <location>
        <begin position="114"/>
        <end position="139"/>
    </location>
</feature>
<evidence type="ECO:0008006" key="5">
    <source>
        <dbReference type="Google" id="ProtNLM"/>
    </source>
</evidence>
<dbReference type="PROSITE" id="PS51257">
    <property type="entry name" value="PROKAR_LIPOPROTEIN"/>
    <property type="match status" value="1"/>
</dbReference>
<protein>
    <recommendedName>
        <fullName evidence="5">Lipoprotein</fullName>
    </recommendedName>
</protein>